<keyword evidence="3" id="KW-1185">Reference proteome</keyword>
<protein>
    <submittedName>
        <fullName evidence="2">Uncharacterized protein</fullName>
    </submittedName>
</protein>
<accession>A0ABT8SA69</accession>
<gene>
    <name evidence="2" type="ORF">Q2T77_25720</name>
</gene>
<dbReference type="Proteomes" id="UP001169027">
    <property type="component" value="Unassembled WGS sequence"/>
</dbReference>
<keyword evidence="1" id="KW-1133">Transmembrane helix</keyword>
<comment type="caution">
    <text evidence="2">The sequence shown here is derived from an EMBL/GenBank/DDBJ whole genome shotgun (WGS) entry which is preliminary data.</text>
</comment>
<evidence type="ECO:0000313" key="2">
    <source>
        <dbReference type="EMBL" id="MDO1535688.1"/>
    </source>
</evidence>
<feature type="transmembrane region" description="Helical" evidence="1">
    <location>
        <begin position="6"/>
        <end position="29"/>
    </location>
</feature>
<proteinExistence type="predicted"/>
<name>A0ABT8SA69_9BURK</name>
<keyword evidence="1" id="KW-0812">Transmembrane</keyword>
<keyword evidence="1" id="KW-0472">Membrane</keyword>
<reference evidence="2" key="1">
    <citation type="submission" date="2023-06" db="EMBL/GenBank/DDBJ databases">
        <authorList>
            <person name="Jiang Y."/>
            <person name="Liu Q."/>
        </authorList>
    </citation>
    <scope>NUCLEOTIDE SEQUENCE</scope>
    <source>
        <strain evidence="2">CGMCC 1.12090</strain>
    </source>
</reference>
<dbReference type="RefSeq" id="WP_301813483.1">
    <property type="nucleotide sequence ID" value="NZ_JAUJZH010000021.1"/>
</dbReference>
<sequence length="117" mass="12816">MIDIPVIGLFVAAIVSGFIGAFVGAAFVIRSLATGRIAARAVELPRRVVALDSLKVMVAFKEEAGRIVMETSKEIRTKELEAIVIESWLDDNDLVAQFKGRDFKVPAPTSSPWKETR</sequence>
<dbReference type="EMBL" id="JAUKVY010000021">
    <property type="protein sequence ID" value="MDO1535688.1"/>
    <property type="molecule type" value="Genomic_DNA"/>
</dbReference>
<evidence type="ECO:0000256" key="1">
    <source>
        <dbReference type="SAM" id="Phobius"/>
    </source>
</evidence>
<evidence type="ECO:0000313" key="3">
    <source>
        <dbReference type="Proteomes" id="UP001169027"/>
    </source>
</evidence>
<organism evidence="2 3">
    <name type="scientific">Variovorax ginsengisoli</name>
    <dbReference type="NCBI Taxonomy" id="363844"/>
    <lineage>
        <taxon>Bacteria</taxon>
        <taxon>Pseudomonadati</taxon>
        <taxon>Pseudomonadota</taxon>
        <taxon>Betaproteobacteria</taxon>
        <taxon>Burkholderiales</taxon>
        <taxon>Comamonadaceae</taxon>
        <taxon>Variovorax</taxon>
    </lineage>
</organism>